<dbReference type="OrthoDB" id="384891at2"/>
<organism evidence="5 6">
    <name type="scientific">Streptococcus pluranimalium</name>
    <dbReference type="NCBI Taxonomy" id="82348"/>
    <lineage>
        <taxon>Bacteria</taxon>
        <taxon>Bacillati</taxon>
        <taxon>Bacillota</taxon>
        <taxon>Bacilli</taxon>
        <taxon>Lactobacillales</taxon>
        <taxon>Streptococcaceae</taxon>
        <taxon>Streptococcus</taxon>
    </lineage>
</organism>
<gene>
    <name evidence="5" type="ORF">C0J00_04195</name>
</gene>
<accession>A0A2L0D404</accession>
<reference evidence="5 6" key="2">
    <citation type="submission" date="2018-02" db="EMBL/GenBank/DDBJ databases">
        <title>Whole genome sequencing analysis of Streptococcus pluranimalium isolated from cattle infected mastitis in China.</title>
        <authorList>
            <person name="Zhang J.-R."/>
            <person name="Hu G.-Z."/>
        </authorList>
    </citation>
    <scope>NUCLEOTIDE SEQUENCE [LARGE SCALE GENOMIC DNA]</scope>
    <source>
        <strain evidence="5 6">TH11417</strain>
    </source>
</reference>
<evidence type="ECO:0000313" key="6">
    <source>
        <dbReference type="Proteomes" id="UP000238956"/>
    </source>
</evidence>
<dbReference type="InterPro" id="IPR036390">
    <property type="entry name" value="WH_DNA-bd_sf"/>
</dbReference>
<evidence type="ECO:0000256" key="3">
    <source>
        <dbReference type="ARBA" id="ARBA00023163"/>
    </source>
</evidence>
<keyword evidence="6" id="KW-1185">Reference proteome</keyword>
<dbReference type="InterPro" id="IPR036388">
    <property type="entry name" value="WH-like_DNA-bd_sf"/>
</dbReference>
<dbReference type="SMART" id="SM00347">
    <property type="entry name" value="HTH_MARR"/>
    <property type="match status" value="1"/>
</dbReference>
<dbReference type="GeneID" id="98393106"/>
<evidence type="ECO:0000313" key="5">
    <source>
        <dbReference type="EMBL" id="AUW96370.1"/>
    </source>
</evidence>
<dbReference type="RefSeq" id="WP_104967701.1">
    <property type="nucleotide sequence ID" value="NZ_CP025536.1"/>
</dbReference>
<dbReference type="PANTHER" id="PTHR33164:SF99">
    <property type="entry name" value="MARR FAMILY REGULATORY PROTEIN"/>
    <property type="match status" value="1"/>
</dbReference>
<evidence type="ECO:0000256" key="2">
    <source>
        <dbReference type="ARBA" id="ARBA00023125"/>
    </source>
</evidence>
<protein>
    <submittedName>
        <fullName evidence="5">MarR family transcriptional regulator</fullName>
    </submittedName>
</protein>
<keyword evidence="3" id="KW-0804">Transcription</keyword>
<evidence type="ECO:0000259" key="4">
    <source>
        <dbReference type="PROSITE" id="PS50995"/>
    </source>
</evidence>
<dbReference type="Gene3D" id="1.10.10.10">
    <property type="entry name" value="Winged helix-like DNA-binding domain superfamily/Winged helix DNA-binding domain"/>
    <property type="match status" value="1"/>
</dbReference>
<dbReference type="PROSITE" id="PS01117">
    <property type="entry name" value="HTH_MARR_1"/>
    <property type="match status" value="1"/>
</dbReference>
<dbReference type="SUPFAM" id="SSF46785">
    <property type="entry name" value="Winged helix' DNA-binding domain"/>
    <property type="match status" value="1"/>
</dbReference>
<dbReference type="InterPro" id="IPR039422">
    <property type="entry name" value="MarR/SlyA-like"/>
</dbReference>
<dbReference type="KEGG" id="splr:C0J00_04195"/>
<dbReference type="InterPro" id="IPR000835">
    <property type="entry name" value="HTH_MarR-typ"/>
</dbReference>
<dbReference type="Proteomes" id="UP000238956">
    <property type="component" value="Chromosome"/>
</dbReference>
<dbReference type="AlphaFoldDB" id="A0A2L0D404"/>
<dbReference type="GO" id="GO:0006950">
    <property type="term" value="P:response to stress"/>
    <property type="evidence" value="ECO:0007669"/>
    <property type="project" value="TreeGrafter"/>
</dbReference>
<dbReference type="PROSITE" id="PS50995">
    <property type="entry name" value="HTH_MARR_2"/>
    <property type="match status" value="1"/>
</dbReference>
<dbReference type="Pfam" id="PF12802">
    <property type="entry name" value="MarR_2"/>
    <property type="match status" value="1"/>
</dbReference>
<dbReference type="PRINTS" id="PR00598">
    <property type="entry name" value="HTHMARR"/>
</dbReference>
<dbReference type="InterPro" id="IPR023187">
    <property type="entry name" value="Tscrpt_reg_MarR-type_CS"/>
</dbReference>
<evidence type="ECO:0000256" key="1">
    <source>
        <dbReference type="ARBA" id="ARBA00023015"/>
    </source>
</evidence>
<proteinExistence type="predicted"/>
<dbReference type="PANTHER" id="PTHR33164">
    <property type="entry name" value="TRANSCRIPTIONAL REGULATOR, MARR FAMILY"/>
    <property type="match status" value="1"/>
</dbReference>
<dbReference type="GO" id="GO:0003677">
    <property type="term" value="F:DNA binding"/>
    <property type="evidence" value="ECO:0007669"/>
    <property type="project" value="UniProtKB-KW"/>
</dbReference>
<dbReference type="GO" id="GO:0003700">
    <property type="term" value="F:DNA-binding transcription factor activity"/>
    <property type="evidence" value="ECO:0007669"/>
    <property type="project" value="InterPro"/>
</dbReference>
<dbReference type="EMBL" id="CP025536">
    <property type="protein sequence ID" value="AUW96370.1"/>
    <property type="molecule type" value="Genomic_DNA"/>
</dbReference>
<keyword evidence="2" id="KW-0238">DNA-binding</keyword>
<name>A0A2L0D404_9STRE</name>
<keyword evidence="1" id="KW-0805">Transcription regulation</keyword>
<sequence length="149" mass="17272">MENPLQVFKTVIAQLEQASGELAQKYDIKPLKGPQGKALYYLFKHQDEEIFIKDIEQRLHISKSVASNLVKRMERNGYLRLETSLKDKRYKRLVLTKKGISKIEPLEDFHVDLMTHLFAGISPDDASAVERVLAQLQTNLRKYKEENDV</sequence>
<feature type="domain" description="HTH marR-type" evidence="4">
    <location>
        <begin position="1"/>
        <end position="138"/>
    </location>
</feature>
<reference evidence="5 6" key="1">
    <citation type="submission" date="2017-12" db="EMBL/GenBank/DDBJ databases">
        <authorList>
            <person name="Hurst M.R.H."/>
        </authorList>
    </citation>
    <scope>NUCLEOTIDE SEQUENCE [LARGE SCALE GENOMIC DNA]</scope>
    <source>
        <strain evidence="5 6">TH11417</strain>
    </source>
</reference>